<sequence length="123" mass="13709">MVDRTVNGFFGSFWDHVCARVFGGNSGGINTCFGLISDSSGGVRALFASSQNSDQRKGKQRLSELREHQIHPEKLDWANPDNFDDPPFNSNPIGNVSEHKWTTARPWSSVVDPRLNLARSLFC</sequence>
<protein>
    <submittedName>
        <fullName evidence="1">Uncharacterized protein</fullName>
    </submittedName>
</protein>
<gene>
    <name evidence="1" type="ORF">RISK_005757</name>
</gene>
<dbReference type="Proteomes" id="UP000036367">
    <property type="component" value="Unassembled WGS sequence"/>
</dbReference>
<keyword evidence="2" id="KW-1185">Reference proteome</keyword>
<dbReference type="EMBL" id="LECT01000044">
    <property type="protein sequence ID" value="KLU02691.1"/>
    <property type="molecule type" value="Genomic_DNA"/>
</dbReference>
<comment type="caution">
    <text evidence="1">The sequence shown here is derived from an EMBL/GenBank/DDBJ whole genome shotgun (WGS) entry which is preliminary data.</text>
</comment>
<organism evidence="1 2">
    <name type="scientific">Rhodopirellula islandica</name>
    <dbReference type="NCBI Taxonomy" id="595434"/>
    <lineage>
        <taxon>Bacteria</taxon>
        <taxon>Pseudomonadati</taxon>
        <taxon>Planctomycetota</taxon>
        <taxon>Planctomycetia</taxon>
        <taxon>Pirellulales</taxon>
        <taxon>Pirellulaceae</taxon>
        <taxon>Rhodopirellula</taxon>
    </lineage>
</organism>
<proteinExistence type="predicted"/>
<accession>A0A0J1B8A8</accession>
<name>A0A0J1B8A8_RHOIS</name>
<reference evidence="1" key="1">
    <citation type="submission" date="2015-05" db="EMBL/GenBank/DDBJ databases">
        <title>Permanent draft genome of Rhodopirellula islandicus K833.</title>
        <authorList>
            <person name="Kizina J."/>
            <person name="Richter M."/>
            <person name="Glockner F.O."/>
            <person name="Harder J."/>
        </authorList>
    </citation>
    <scope>NUCLEOTIDE SEQUENCE [LARGE SCALE GENOMIC DNA]</scope>
    <source>
        <strain evidence="1">K833</strain>
    </source>
</reference>
<evidence type="ECO:0000313" key="1">
    <source>
        <dbReference type="EMBL" id="KLU02691.1"/>
    </source>
</evidence>
<dbReference type="AlphaFoldDB" id="A0A0J1B8A8"/>
<evidence type="ECO:0000313" key="2">
    <source>
        <dbReference type="Proteomes" id="UP000036367"/>
    </source>
</evidence>